<dbReference type="PANTHER" id="PTHR38730">
    <property type="entry name" value="SLL7028 PROTEIN"/>
    <property type="match status" value="1"/>
</dbReference>
<dbReference type="EMBL" id="JACOOR010000002">
    <property type="protein sequence ID" value="MBC5659100.1"/>
    <property type="molecule type" value="Genomic_DNA"/>
</dbReference>
<keyword evidence="4" id="KW-1185">Reference proteome</keyword>
<evidence type="ECO:0000259" key="1">
    <source>
        <dbReference type="Pfam" id="PF09967"/>
    </source>
</evidence>
<dbReference type="AlphaFoldDB" id="A0A923LAQ2"/>
<dbReference type="InterPro" id="IPR018698">
    <property type="entry name" value="VWA-like_dom"/>
</dbReference>
<accession>A0A923LAQ2</accession>
<dbReference type="PANTHER" id="PTHR38730:SF1">
    <property type="entry name" value="SLL7028 PROTEIN"/>
    <property type="match status" value="1"/>
</dbReference>
<comment type="caution">
    <text evidence="3">The sequence shown here is derived from an EMBL/GenBank/DDBJ whole genome shotgun (WGS) entry which is preliminary data.</text>
</comment>
<feature type="domain" description="Putative metallopeptidase" evidence="2">
    <location>
        <begin position="49"/>
        <end position="161"/>
    </location>
</feature>
<proteinExistence type="predicted"/>
<dbReference type="Pfam" id="PF13203">
    <property type="entry name" value="DUF2201_N"/>
    <property type="match status" value="1"/>
</dbReference>
<sequence>MIKSAILEEQKTQLRKEELAARILNQSRNELYLKLRYLDLALGNLALAPGASSPAGTDGGVLYYFPDGLLGLYEQRGRAACTRLYLHGILHCLFCHPFDRKGRDERLWNLACDVAVEALIDSLYLKCVHISSGAFRKSVYARLREKLSVLTAEGIYQWIGEELTEAEISRWQTEFYLDDHSLWEQDRKNGPKNPNPNRKKWDDIRERMETEVMLFSNEASEGEGDLKEQLRVSNRSRYDYKEFLRKFTVLHEEMQIDPDSFDYIFYHYGMELYGNMPLIEPLETSEVRKIEEFVIVIDTSMSCKEGLVKRFLEETYDVLSQTDNFFKRMRIHVIQCDERVQSDVLIENQEALKEYMEHFTILGGGGTDFRPAFAYVEEQLAVKKFWRLRGLLYFTDGYGVFPVKMPPYETAFIFVQNHYRDVDVPAWAIKLILQESDLENKEFQRRRK</sequence>
<dbReference type="Proteomes" id="UP000649345">
    <property type="component" value="Unassembled WGS sequence"/>
</dbReference>
<evidence type="ECO:0000313" key="3">
    <source>
        <dbReference type="EMBL" id="MBC5659100.1"/>
    </source>
</evidence>
<evidence type="ECO:0000259" key="2">
    <source>
        <dbReference type="Pfam" id="PF13203"/>
    </source>
</evidence>
<protein>
    <submittedName>
        <fullName evidence="3">Metallopeptidase</fullName>
    </submittedName>
</protein>
<dbReference type="CDD" id="cd00198">
    <property type="entry name" value="vWFA"/>
    <property type="match status" value="1"/>
</dbReference>
<dbReference type="InterPro" id="IPR025154">
    <property type="entry name" value="Put_metallopeptidase_dom"/>
</dbReference>
<organism evidence="3 4">
    <name type="scientific">Anaerosacchariphilus hominis</name>
    <dbReference type="NCBI Taxonomy" id="2763017"/>
    <lineage>
        <taxon>Bacteria</taxon>
        <taxon>Bacillati</taxon>
        <taxon>Bacillota</taxon>
        <taxon>Clostridia</taxon>
        <taxon>Lachnospirales</taxon>
        <taxon>Lachnospiraceae</taxon>
        <taxon>Anaerosacchariphilus</taxon>
    </lineage>
</organism>
<evidence type="ECO:0000313" key="4">
    <source>
        <dbReference type="Proteomes" id="UP000649345"/>
    </source>
</evidence>
<name>A0A923LAQ2_9FIRM</name>
<dbReference type="RefSeq" id="WP_186873030.1">
    <property type="nucleotide sequence ID" value="NZ_JACOOR010000002.1"/>
</dbReference>
<dbReference type="InterPro" id="IPR036465">
    <property type="entry name" value="vWFA_dom_sf"/>
</dbReference>
<feature type="domain" description="VWA-like" evidence="1">
    <location>
        <begin position="294"/>
        <end position="430"/>
    </location>
</feature>
<dbReference type="SUPFAM" id="SSF53300">
    <property type="entry name" value="vWA-like"/>
    <property type="match status" value="1"/>
</dbReference>
<dbReference type="Pfam" id="PF09967">
    <property type="entry name" value="DUF2201"/>
    <property type="match status" value="1"/>
</dbReference>
<gene>
    <name evidence="3" type="ORF">H8S44_04855</name>
</gene>
<reference evidence="3" key="1">
    <citation type="submission" date="2020-08" db="EMBL/GenBank/DDBJ databases">
        <title>Genome public.</title>
        <authorList>
            <person name="Liu C."/>
            <person name="Sun Q."/>
        </authorList>
    </citation>
    <scope>NUCLEOTIDE SEQUENCE</scope>
    <source>
        <strain evidence="3">NSJ-68</strain>
    </source>
</reference>